<comment type="subcellular location">
    <subcellularLocation>
        <location evidence="1">Membrane</location>
        <topology evidence="1">Single-pass type II membrane protein</topology>
    </subcellularLocation>
</comment>
<feature type="transmembrane region" description="Helical" evidence="6">
    <location>
        <begin position="29"/>
        <end position="47"/>
    </location>
</feature>
<evidence type="ECO:0000313" key="8">
    <source>
        <dbReference type="Proteomes" id="UP000008068"/>
    </source>
</evidence>
<evidence type="ECO:0000256" key="5">
    <source>
        <dbReference type="ARBA" id="ARBA00023180"/>
    </source>
</evidence>
<dbReference type="InParanoid" id="G0NGU1"/>
<dbReference type="FunCoup" id="G0NGU1">
    <property type="interactions" value="1899"/>
</dbReference>
<keyword evidence="5" id="KW-0325">Glycoprotein</keyword>
<dbReference type="InterPro" id="IPR003406">
    <property type="entry name" value="Glyco_trans_14"/>
</dbReference>
<keyword evidence="8" id="KW-1185">Reference proteome</keyword>
<name>G0NGU1_CAEBE</name>
<sequence length="461" mass="53139">MPGIRYEKLQDLDDETEIHQPKETSSVRLSIVAFLLLFGFISATIFLTSVPSNGMSRTVIGSRSLEETSQRPVLKSTSKSKRNITRWVDYYFTQEESEFLNCSALLPANKDSIDQYVTHGRMKLDKERLFELPMDCPSIRQRIHGDMPSFKPLKRPIAILRTVYNIYELQEAFLSISYHPDNTFCFAIDSKSTEKMKTSVRKLDDCFENVIVLEKEYNFDGKGHGQDPAHFDCLQRIMDRKWNHAVLLQVTLSTSFFSSLKLLFQNFDLVIKTPYQLSDLSELLNYTSVMGFDFGFGDRYNQTADWTPAGIKLFKSETGVPDKILHSKLRIRKGLNEVIVSKVFVKSIFEKLNVDRIIKLFNENNYYGVDEMLINTLYENNLGLDGQLEANCSRNHRDVLSRLTHWNYNGPNGFTRTCLSHFKRHGICVLGVEYLKELSESNYVTGLLLETTIYISIFTLS</sequence>
<protein>
    <submittedName>
        <fullName evidence="7">Uncharacterized protein</fullName>
    </submittedName>
</protein>
<organism evidence="8">
    <name type="scientific">Caenorhabditis brenneri</name>
    <name type="common">Nematode worm</name>
    <dbReference type="NCBI Taxonomy" id="135651"/>
    <lineage>
        <taxon>Eukaryota</taxon>
        <taxon>Metazoa</taxon>
        <taxon>Ecdysozoa</taxon>
        <taxon>Nematoda</taxon>
        <taxon>Chromadorea</taxon>
        <taxon>Rhabditida</taxon>
        <taxon>Rhabditina</taxon>
        <taxon>Rhabditomorpha</taxon>
        <taxon>Rhabditoidea</taxon>
        <taxon>Rhabditidae</taxon>
        <taxon>Peloderinae</taxon>
        <taxon>Caenorhabditis</taxon>
    </lineage>
</organism>
<dbReference type="OrthoDB" id="2019572at2759"/>
<keyword evidence="6" id="KW-0812">Transmembrane</keyword>
<reference evidence="8" key="1">
    <citation type="submission" date="2011-07" db="EMBL/GenBank/DDBJ databases">
        <authorList>
            <consortium name="Caenorhabditis brenneri Sequencing and Analysis Consortium"/>
            <person name="Wilson R.K."/>
        </authorList>
    </citation>
    <scope>NUCLEOTIDE SEQUENCE [LARGE SCALE GENOMIC DNA]</scope>
    <source>
        <strain evidence="8">PB2801</strain>
    </source>
</reference>
<evidence type="ECO:0000313" key="7">
    <source>
        <dbReference type="EMBL" id="EGT60258.1"/>
    </source>
</evidence>
<dbReference type="Proteomes" id="UP000008068">
    <property type="component" value="Unassembled WGS sequence"/>
</dbReference>
<evidence type="ECO:0000256" key="2">
    <source>
        <dbReference type="ARBA" id="ARBA00022676"/>
    </source>
</evidence>
<dbReference type="GO" id="GO:0016020">
    <property type="term" value="C:membrane"/>
    <property type="evidence" value="ECO:0007669"/>
    <property type="project" value="UniProtKB-SubCell"/>
</dbReference>
<dbReference type="GO" id="GO:0016757">
    <property type="term" value="F:glycosyltransferase activity"/>
    <property type="evidence" value="ECO:0007669"/>
    <property type="project" value="UniProtKB-KW"/>
</dbReference>
<dbReference type="HOGENOM" id="CLU_032341_2_1_1"/>
<keyword evidence="4 6" id="KW-0472">Membrane</keyword>
<evidence type="ECO:0000256" key="6">
    <source>
        <dbReference type="SAM" id="Phobius"/>
    </source>
</evidence>
<dbReference type="EMBL" id="GL379883">
    <property type="protein sequence ID" value="EGT60258.1"/>
    <property type="molecule type" value="Genomic_DNA"/>
</dbReference>
<accession>G0NGU1</accession>
<keyword evidence="6" id="KW-1133">Transmembrane helix</keyword>
<dbReference type="Pfam" id="PF02485">
    <property type="entry name" value="Branch"/>
    <property type="match status" value="2"/>
</dbReference>
<dbReference type="STRING" id="135651.G0NGU1"/>
<gene>
    <name evidence="7" type="ORF">CAEBREN_30130</name>
</gene>
<evidence type="ECO:0000256" key="4">
    <source>
        <dbReference type="ARBA" id="ARBA00023136"/>
    </source>
</evidence>
<dbReference type="AlphaFoldDB" id="G0NGU1"/>
<evidence type="ECO:0000256" key="3">
    <source>
        <dbReference type="ARBA" id="ARBA00022679"/>
    </source>
</evidence>
<dbReference type="PANTHER" id="PTHR46671">
    <property type="entry name" value="PROTEIN CBG11221"/>
    <property type="match status" value="1"/>
</dbReference>
<evidence type="ECO:0000256" key="1">
    <source>
        <dbReference type="ARBA" id="ARBA00004606"/>
    </source>
</evidence>
<dbReference type="PANTHER" id="PTHR46671:SF5">
    <property type="entry name" value="NUCLEOTID_TRANS DOMAIN-CONTAINING PROTEIN"/>
    <property type="match status" value="1"/>
</dbReference>
<keyword evidence="3" id="KW-0808">Transferase</keyword>
<dbReference type="eggNOG" id="KOG0799">
    <property type="taxonomic scope" value="Eukaryota"/>
</dbReference>
<proteinExistence type="predicted"/>
<keyword evidence="2" id="KW-0328">Glycosyltransferase</keyword>